<evidence type="ECO:0000256" key="4">
    <source>
        <dbReference type="ARBA" id="ARBA00022679"/>
    </source>
</evidence>
<comment type="similarity">
    <text evidence="2">Belongs to the CDP-glycerol glycerophosphotransferase family.</text>
</comment>
<dbReference type="CDD" id="cd03811">
    <property type="entry name" value="GT4_GT28_WabH-like"/>
    <property type="match status" value="1"/>
</dbReference>
<evidence type="ECO:0000256" key="1">
    <source>
        <dbReference type="ARBA" id="ARBA00004202"/>
    </source>
</evidence>
<dbReference type="InterPro" id="IPR007554">
    <property type="entry name" value="Glycerophosphate_synth"/>
</dbReference>
<keyword evidence="4 8" id="KW-0808">Transferase</keyword>
<name>A0A5C4X1Y8_9MICO</name>
<dbReference type="GO" id="GO:0016757">
    <property type="term" value="F:glycosyltransferase activity"/>
    <property type="evidence" value="ECO:0007669"/>
    <property type="project" value="InterPro"/>
</dbReference>
<accession>A0A5C4X1Y8</accession>
<dbReference type="PANTHER" id="PTHR37316">
    <property type="entry name" value="TEICHOIC ACID GLYCEROL-PHOSPHATE PRIMASE"/>
    <property type="match status" value="1"/>
</dbReference>
<evidence type="ECO:0000259" key="7">
    <source>
        <dbReference type="Pfam" id="PF00534"/>
    </source>
</evidence>
<reference evidence="8 9" key="1">
    <citation type="submission" date="2019-06" db="EMBL/GenBank/DDBJ databases">
        <authorList>
            <person name="Mardanova A.M."/>
            <person name="Pudova D.S."/>
            <person name="Shagimardanova E.I."/>
            <person name="Gogoleva N.E."/>
            <person name="Lutfullin M.T."/>
            <person name="Hadieva G.F."/>
            <person name="Sharipova M.R."/>
        </authorList>
    </citation>
    <scope>NUCLEOTIDE SEQUENCE [LARGE SCALE GENOMIC DNA]</scope>
    <source>
        <strain evidence="8 9">MG-1</strain>
    </source>
</reference>
<keyword evidence="3" id="KW-1003">Cell membrane</keyword>
<dbReference type="InterPro" id="IPR043148">
    <property type="entry name" value="TagF_C"/>
</dbReference>
<dbReference type="Pfam" id="PF04464">
    <property type="entry name" value="Glyphos_transf"/>
    <property type="match status" value="1"/>
</dbReference>
<dbReference type="InterPro" id="IPR043149">
    <property type="entry name" value="TagF_N"/>
</dbReference>
<evidence type="ECO:0000256" key="3">
    <source>
        <dbReference type="ARBA" id="ARBA00022475"/>
    </source>
</evidence>
<dbReference type="SUPFAM" id="SSF53756">
    <property type="entry name" value="UDP-Glycosyltransferase/glycogen phosphorylase"/>
    <property type="match status" value="2"/>
</dbReference>
<keyword evidence="6" id="KW-0472">Membrane</keyword>
<dbReference type="EMBL" id="VDMQ01000004">
    <property type="protein sequence ID" value="TNM55174.1"/>
    <property type="molecule type" value="Genomic_DNA"/>
</dbReference>
<dbReference type="GO" id="GO:0005886">
    <property type="term" value="C:plasma membrane"/>
    <property type="evidence" value="ECO:0007669"/>
    <property type="project" value="UniProtKB-SubCell"/>
</dbReference>
<protein>
    <submittedName>
        <fullName evidence="8">Glycosyltransferase</fullName>
    </submittedName>
</protein>
<comment type="subcellular location">
    <subcellularLocation>
        <location evidence="1">Cell membrane</location>
        <topology evidence="1">Peripheral membrane protein</topology>
    </subcellularLocation>
</comment>
<feature type="domain" description="Glycosyl transferase family 1" evidence="7">
    <location>
        <begin position="763"/>
        <end position="908"/>
    </location>
</feature>
<dbReference type="GO" id="GO:0047355">
    <property type="term" value="F:CDP-glycerol glycerophosphotransferase activity"/>
    <property type="evidence" value="ECO:0007669"/>
    <property type="project" value="InterPro"/>
</dbReference>
<sequence>MQVRHAFMSLPVPAPSAVRIPNDEEFTIYLIAVGPAFIFWSLKLIWSTVHLGPQTKQVLLKTLPSALSAYLRRERVQWAKQLRQNRQSLSSAVKSRAFVKTLSAPVRKKTIVWESFSGNGALCNPEALFRQMIEDPQYRQFRHTWVLSAKAWDSPFRGEFADHPRVDFVKYRSTSYFEKLESSQYLFNNATFPAEFIKRPDQTYVNLWHGTPLKKMGYDIENGADGARNVLRNFMSADYLVSQNSFMTNEMYLGAYKLANVFDGAIIEEGYPRTDSMFASNAGSLARKALRGRGIETDGKKVLLYAPTWRGESFYKPNADANRLKATVRALRERPELKDWVVLLKAHQVIFDQLIEDPEFSDFLIPNDVPANEALAMSDILLTDYSSIFIDYLATGRPIAFHIPDSDSYSSDRGMYLDPTELPGPTSRTDQQLVENIVAMAEAEQLASAFPLERDRYSKLASELTDKDDGKAGSRILDVIFGENEAKYNVRRGFSDGRKKLVIYLGGMITNGITSSALNLLHSIDSDEYDVTAFFYRSGQRDRKENAAMIPGHVRQVIRDGSILQLPLLGSMNDLENSSFEELPETDDAETIWDWEWRRIFGHAQFDAAVDFSGYSSYWTRIVAHATAPRKVIWLHNDLVADAEREVNGVRPHFRNLTGVFKLYRDFDALVSVSPDLDGINQENLGRYVRGQKFTSARNTINIERIRSGTGGSMASNDAGGDTSLQNLGDAVKALGQLYSYDEIITEASRQRSLSSFVGDNGGSTFVTVGRLSPEKNHARLIRAFAQIAVDEPDAKLVIIGEGPLQNELKQLSVSLGIAGQVQFTGRLRNPYSVMSACDCFVMSSDYEGQPIVILEARVLGLPIVTTRFGSVESAMEDSGGLIVDTDEDALAEGLRKFLDGQIRARAFDGDDYNRTVLKEFVDVVFGTVEDTVAKATSAARPLTSTS</sequence>
<dbReference type="Pfam" id="PF00534">
    <property type="entry name" value="Glycos_transf_1"/>
    <property type="match status" value="1"/>
</dbReference>
<dbReference type="PANTHER" id="PTHR37316:SF3">
    <property type="entry name" value="TEICHOIC ACID GLYCEROL-PHOSPHATE TRANSFERASE"/>
    <property type="match status" value="1"/>
</dbReference>
<dbReference type="Gene3D" id="3.40.50.12580">
    <property type="match status" value="1"/>
</dbReference>
<comment type="caution">
    <text evidence="8">The sequence shown here is derived from an EMBL/GenBank/DDBJ whole genome shotgun (WGS) entry which is preliminary data.</text>
</comment>
<organism evidence="8 9">
    <name type="scientific">Brevibacterium sediminis</name>
    <dbReference type="NCBI Taxonomy" id="1857024"/>
    <lineage>
        <taxon>Bacteria</taxon>
        <taxon>Bacillati</taxon>
        <taxon>Actinomycetota</taxon>
        <taxon>Actinomycetes</taxon>
        <taxon>Micrococcales</taxon>
        <taxon>Brevibacteriaceae</taxon>
        <taxon>Brevibacterium</taxon>
    </lineage>
</organism>
<evidence type="ECO:0000256" key="5">
    <source>
        <dbReference type="ARBA" id="ARBA00022944"/>
    </source>
</evidence>
<evidence type="ECO:0000256" key="6">
    <source>
        <dbReference type="ARBA" id="ARBA00023136"/>
    </source>
</evidence>
<evidence type="ECO:0000313" key="9">
    <source>
        <dbReference type="Proteomes" id="UP000314223"/>
    </source>
</evidence>
<dbReference type="AlphaFoldDB" id="A0A5C4X1Y8"/>
<dbReference type="GO" id="GO:0019350">
    <property type="term" value="P:teichoic acid biosynthetic process"/>
    <property type="evidence" value="ECO:0007669"/>
    <property type="project" value="UniProtKB-KW"/>
</dbReference>
<keyword evidence="5" id="KW-0777">Teichoic acid biosynthesis</keyword>
<evidence type="ECO:0000313" key="8">
    <source>
        <dbReference type="EMBL" id="TNM55174.1"/>
    </source>
</evidence>
<gene>
    <name evidence="8" type="ORF">FHQ09_08070</name>
</gene>
<dbReference type="InterPro" id="IPR051612">
    <property type="entry name" value="Teichoic_Acid_Biosynth"/>
</dbReference>
<evidence type="ECO:0000256" key="2">
    <source>
        <dbReference type="ARBA" id="ARBA00010488"/>
    </source>
</evidence>
<dbReference type="Gene3D" id="3.40.50.2000">
    <property type="entry name" value="Glycogen Phosphorylase B"/>
    <property type="match status" value="1"/>
</dbReference>
<dbReference type="Gene3D" id="3.40.50.11820">
    <property type="match status" value="1"/>
</dbReference>
<proteinExistence type="inferred from homology"/>
<dbReference type="InterPro" id="IPR001296">
    <property type="entry name" value="Glyco_trans_1"/>
</dbReference>
<dbReference type="Proteomes" id="UP000314223">
    <property type="component" value="Unassembled WGS sequence"/>
</dbReference>